<evidence type="ECO:0000313" key="1">
    <source>
        <dbReference type="EMBL" id="KAK8853936.1"/>
    </source>
</evidence>
<evidence type="ECO:0000313" key="2">
    <source>
        <dbReference type="Proteomes" id="UP001470230"/>
    </source>
</evidence>
<keyword evidence="2" id="KW-1185">Reference proteome</keyword>
<comment type="caution">
    <text evidence="1">The sequence shown here is derived from an EMBL/GenBank/DDBJ whole genome shotgun (WGS) entry which is preliminary data.</text>
</comment>
<reference evidence="1 2" key="1">
    <citation type="submission" date="2024-04" db="EMBL/GenBank/DDBJ databases">
        <title>Tritrichomonas musculus Genome.</title>
        <authorList>
            <person name="Alves-Ferreira E."/>
            <person name="Grigg M."/>
            <person name="Lorenzi H."/>
            <person name="Galac M."/>
        </authorList>
    </citation>
    <scope>NUCLEOTIDE SEQUENCE [LARGE SCALE GENOMIC DNA]</scope>
    <source>
        <strain evidence="1 2">EAF2021</strain>
    </source>
</reference>
<proteinExistence type="predicted"/>
<dbReference type="Proteomes" id="UP001470230">
    <property type="component" value="Unassembled WGS sequence"/>
</dbReference>
<name>A0ABR2HY23_9EUKA</name>
<dbReference type="EMBL" id="JAPFFF010000021">
    <property type="protein sequence ID" value="KAK8853936.1"/>
    <property type="molecule type" value="Genomic_DNA"/>
</dbReference>
<protein>
    <submittedName>
        <fullName evidence="1">Uncharacterized protein</fullName>
    </submittedName>
</protein>
<organism evidence="1 2">
    <name type="scientific">Tritrichomonas musculus</name>
    <dbReference type="NCBI Taxonomy" id="1915356"/>
    <lineage>
        <taxon>Eukaryota</taxon>
        <taxon>Metamonada</taxon>
        <taxon>Parabasalia</taxon>
        <taxon>Tritrichomonadida</taxon>
        <taxon>Tritrichomonadidae</taxon>
        <taxon>Tritrichomonas</taxon>
    </lineage>
</organism>
<sequence>MKSIDLINEIVNAKIKPHHFNLYTLGSTPIVNNVLTLEMKEVEDIKIIIPIEWIDGPFLQIIVDKNLACIEFYLKKFAGQILVSWPENSPSQMQFRFIGDLNLEFDLSIQIKNLFYFSLLEIPLLGPVIKGIIELIITRQVFELIFPLPNLDPNLSA</sequence>
<accession>A0ABR2HY23</accession>
<gene>
    <name evidence="1" type="ORF">M9Y10_016483</name>
</gene>